<keyword evidence="2" id="KW-1133">Transmembrane helix</keyword>
<gene>
    <name evidence="3" type="ORF">J120_03915</name>
</gene>
<evidence type="ECO:0000313" key="4">
    <source>
        <dbReference type="Proteomes" id="UP000032214"/>
    </source>
</evidence>
<protein>
    <submittedName>
        <fullName evidence="3">Uncharacterized protein</fullName>
    </submittedName>
</protein>
<keyword evidence="4" id="KW-1185">Reference proteome</keyword>
<keyword evidence="2" id="KW-0812">Transmembrane</keyword>
<dbReference type="AlphaFoldDB" id="A0A0D2JDJ7"/>
<accession>A0A0D2JDJ7</accession>
<evidence type="ECO:0000256" key="2">
    <source>
        <dbReference type="SAM" id="Phobius"/>
    </source>
</evidence>
<name>A0A0D2JDJ7_9BACT</name>
<feature type="region of interest" description="Disordered" evidence="1">
    <location>
        <begin position="246"/>
        <end position="265"/>
    </location>
</feature>
<evidence type="ECO:0000256" key="1">
    <source>
        <dbReference type="SAM" id="MobiDB-lite"/>
    </source>
</evidence>
<organism evidence="3 4">
    <name type="scientific">candidate division TM6 bacterium JCVI TM6SC1</name>
    <dbReference type="NCBI Taxonomy" id="1306947"/>
    <lineage>
        <taxon>Bacteria</taxon>
        <taxon>Candidatus Babelota</taxon>
        <taxon>Vermiphilus</taxon>
    </lineage>
</organism>
<dbReference type="EMBL" id="ARQD01000003">
    <property type="protein sequence ID" value="KIX85061.1"/>
    <property type="molecule type" value="Genomic_DNA"/>
</dbReference>
<comment type="caution">
    <text evidence="3">The sequence shown here is derived from an EMBL/GenBank/DDBJ whole genome shotgun (WGS) entry which is preliminary data.</text>
</comment>
<keyword evidence="2" id="KW-0472">Membrane</keyword>
<dbReference type="Proteomes" id="UP000032214">
    <property type="component" value="Unassembled WGS sequence"/>
</dbReference>
<evidence type="ECO:0000313" key="3">
    <source>
        <dbReference type="EMBL" id="KIX85061.1"/>
    </source>
</evidence>
<sequence length="265" mass="29841">MKQLLLILLFNPMLLLGLDEYKTKSVTVNLDNQNPEIKFDQPQVVNINNNNVSTNITDEQAQQIALIQVRLEGYYKCQGKSGPDLRDCLNDLEGQQFKDSLAQLNEGERAKYVLRMVVPCFEEFLKKFKTEAEWQKFRNNLSLEHQKLVPATLAEQKKLLDECKQGKLKAIGNIIKIGGIIIGGTAFVVAAVILSPFVLLGMYAEYQDMSEQIRRQKIYQAAASVTVGTTALGASCVASKSPQFKTDDNEKLQQNLAKTWKPRQD</sequence>
<reference evidence="3 4" key="1">
    <citation type="journal article" date="2013" name="Proc. Natl. Acad. Sci. U.S.A.">
        <title>Candidate phylum TM6 genome recovered from a hospital sink biofilm provides genomic insights into this uncultivated phylum.</title>
        <authorList>
            <person name="McLean J.S."/>
            <person name="Lombardo M.J."/>
            <person name="Badger J.H."/>
            <person name="Edlund A."/>
            <person name="Novotny M."/>
            <person name="Yee-Greenbaum J."/>
            <person name="Vyahhi N."/>
            <person name="Hall A.P."/>
            <person name="Yang Y."/>
            <person name="Dupont C.L."/>
            <person name="Ziegler M.G."/>
            <person name="Chitsaz H."/>
            <person name="Allen A.E."/>
            <person name="Yooseph S."/>
            <person name="Tesler G."/>
            <person name="Pevzner P.A."/>
            <person name="Friedman R.M."/>
            <person name="Nealson K.H."/>
            <person name="Venter J.C."/>
            <person name="Lasken R.S."/>
        </authorList>
    </citation>
    <scope>NUCLEOTIDE SEQUENCE [LARGE SCALE GENOMIC DNA]</scope>
    <source>
        <strain evidence="3 4">TM6SC1</strain>
    </source>
</reference>
<feature type="transmembrane region" description="Helical" evidence="2">
    <location>
        <begin position="177"/>
        <end position="204"/>
    </location>
</feature>
<proteinExistence type="predicted"/>
<dbReference type="STRING" id="1306947.J120_03915"/>